<dbReference type="OrthoDB" id="3527108at2759"/>
<dbReference type="EMBL" id="WUBL01000013">
    <property type="protein sequence ID" value="KAF2971407.1"/>
    <property type="molecule type" value="Genomic_DNA"/>
</dbReference>
<accession>A0A7C8MYB6</accession>
<dbReference type="InParanoid" id="A0A7C8MYB6"/>
<dbReference type="AlphaFoldDB" id="A0A7C8MYB6"/>
<dbReference type="Proteomes" id="UP000481858">
    <property type="component" value="Unassembled WGS sequence"/>
</dbReference>
<feature type="transmembrane region" description="Helical" evidence="2">
    <location>
        <begin position="12"/>
        <end position="29"/>
    </location>
</feature>
<dbReference type="SUPFAM" id="SSF53448">
    <property type="entry name" value="Nucleotide-diphospho-sugar transferases"/>
    <property type="match status" value="1"/>
</dbReference>
<keyword evidence="2" id="KW-0812">Transmembrane</keyword>
<keyword evidence="4" id="KW-1185">Reference proteome</keyword>
<keyword evidence="2" id="KW-0472">Membrane</keyword>
<protein>
    <submittedName>
        <fullName evidence="3">Uncharacterized protein</fullName>
    </submittedName>
</protein>
<evidence type="ECO:0000256" key="1">
    <source>
        <dbReference type="SAM" id="MobiDB-lite"/>
    </source>
</evidence>
<evidence type="ECO:0000256" key="2">
    <source>
        <dbReference type="SAM" id="Phobius"/>
    </source>
</evidence>
<organism evidence="3 4">
    <name type="scientific">Xylaria multiplex</name>
    <dbReference type="NCBI Taxonomy" id="323545"/>
    <lineage>
        <taxon>Eukaryota</taxon>
        <taxon>Fungi</taxon>
        <taxon>Dikarya</taxon>
        <taxon>Ascomycota</taxon>
        <taxon>Pezizomycotina</taxon>
        <taxon>Sordariomycetes</taxon>
        <taxon>Xylariomycetidae</taxon>
        <taxon>Xylariales</taxon>
        <taxon>Xylariaceae</taxon>
        <taxon>Xylaria</taxon>
    </lineage>
</organism>
<dbReference type="InterPro" id="IPR029044">
    <property type="entry name" value="Nucleotide-diphossugar_trans"/>
</dbReference>
<name>A0A7C8MYB6_9PEZI</name>
<evidence type="ECO:0000313" key="3">
    <source>
        <dbReference type="EMBL" id="KAF2971407.1"/>
    </source>
</evidence>
<evidence type="ECO:0000313" key="4">
    <source>
        <dbReference type="Proteomes" id="UP000481858"/>
    </source>
</evidence>
<reference evidence="3 4" key="1">
    <citation type="submission" date="2019-12" db="EMBL/GenBank/DDBJ databases">
        <title>Draft genome sequence of the ascomycete Xylaria multiplex DSM 110363.</title>
        <authorList>
            <person name="Buettner E."/>
            <person name="Kellner H."/>
        </authorList>
    </citation>
    <scope>NUCLEOTIDE SEQUENCE [LARGE SCALE GENOMIC DNA]</scope>
    <source>
        <strain evidence="3 4">DSM 110363</strain>
    </source>
</reference>
<comment type="caution">
    <text evidence="3">The sequence shown here is derived from an EMBL/GenBank/DDBJ whole genome shotgun (WGS) entry which is preliminary data.</text>
</comment>
<keyword evidence="2" id="KW-1133">Transmembrane helix</keyword>
<proteinExistence type="predicted"/>
<feature type="region of interest" description="Disordered" evidence="1">
    <location>
        <begin position="481"/>
        <end position="508"/>
    </location>
</feature>
<sequence length="508" mass="57394">MRAIPKRLLPVFGRWGSVLFAALVVYYLIRAPISLALSSARLNDAGTGNRQNVQQGPALGPAAAAENIRDQNAQAPIGGPIRYTKHYKPAPPRYPSLDDHFPWLTKSGKAPPVPEHHLPPSPHVDEATPLLIGFTRNWPLLLQSVSSYIAAGWPASDIYVVENTGTFGANQRHELSLQNPFFLNHTALHQLGVNVIITPTLLSFAQLHNFFLHTALMRQWRYFFWAHQDSMVFSDEDVKKKDRDHDWDHDPFATLYERSIGLMRYLNGPDMPPWATHFFAYDLFTLVNRDAYLDVGAWDTHIPYYAADCDMYLRLHWAGYWQPQSEAGLVFDVGVPLKDIGALFRLPGSHAGFAGDPVFRPADKNQPHREAELKREQNMYAWVEREGEAFQHLVEVAERMQNVKWAGQGISRNTWQGRQAGGQGEPYYRDAEGFNAGIEMMTDAGRRVFADKWGHRGCDLLELGIEGKDAWKLERDWDITKSPGNEGGSWGKDWSKDPSKQLANLGIA</sequence>
<gene>
    <name evidence="3" type="ORF">GQX73_g2149</name>
</gene>